<dbReference type="EMBL" id="FWFG01000025">
    <property type="protein sequence ID" value="SLM88947.1"/>
    <property type="molecule type" value="Genomic_DNA"/>
</dbReference>
<evidence type="ECO:0000313" key="1">
    <source>
        <dbReference type="EMBL" id="SLM88947.1"/>
    </source>
</evidence>
<protein>
    <submittedName>
        <fullName evidence="1">TetR family transcriptional regulator</fullName>
    </submittedName>
</protein>
<dbReference type="Proteomes" id="UP000195981">
    <property type="component" value="Unassembled WGS sequence"/>
</dbReference>
<proteinExistence type="predicted"/>
<dbReference type="Gene3D" id="1.10.357.10">
    <property type="entry name" value="Tetracycline Repressor, domain 2"/>
    <property type="match status" value="1"/>
</dbReference>
<gene>
    <name evidence="1" type="ORF">FM110_02695</name>
</gene>
<reference evidence="1 2" key="1">
    <citation type="submission" date="2017-02" db="EMBL/GenBank/DDBJ databases">
        <authorList>
            <person name="Peterson S.W."/>
        </authorList>
    </citation>
    <scope>NUCLEOTIDE SEQUENCE [LARGE SCALE GENOMIC DNA]</scope>
    <source>
        <strain evidence="1 2">CIP104813</strain>
    </source>
</reference>
<keyword evidence="2" id="KW-1185">Reference proteome</keyword>
<evidence type="ECO:0000313" key="2">
    <source>
        <dbReference type="Proteomes" id="UP000195981"/>
    </source>
</evidence>
<sequence length="180" mass="19200">MSEVARRADVAAGTVFQYAATKTELLMMVTASLWPTLAVAGEGDRTETAGSAEDTGSGERILGLIDPFLDVVRSYPEQTTWVAREILFGDQGPHRAEVLARVEELETTIAGHLAQAPRPGGDDEHALAAHPTAMLGARLLVTGVLAEVNRARQGRTQAGELTDRVRRIVALVHHGVEDGA</sequence>
<dbReference type="AlphaFoldDB" id="A0A1X6WUL7"/>
<organism evidence="1 2">
    <name type="scientific">Brachybacterium nesterenkovii</name>
    <dbReference type="NCBI Taxonomy" id="47847"/>
    <lineage>
        <taxon>Bacteria</taxon>
        <taxon>Bacillati</taxon>
        <taxon>Actinomycetota</taxon>
        <taxon>Actinomycetes</taxon>
        <taxon>Micrococcales</taxon>
        <taxon>Dermabacteraceae</taxon>
        <taxon>Brachybacterium</taxon>
    </lineage>
</organism>
<accession>A0A1X6WUL7</accession>
<name>A0A1X6WUL7_9MICO</name>